<comment type="similarity">
    <text evidence="9">Belongs to the binding-protein-dependent transport system permease family.</text>
</comment>
<keyword evidence="6" id="KW-0653">Protein transport</keyword>
<evidence type="ECO:0000256" key="8">
    <source>
        <dbReference type="ARBA" id="ARBA00023136"/>
    </source>
</evidence>
<keyword evidence="12" id="KW-1185">Reference proteome</keyword>
<dbReference type="CDD" id="cd06261">
    <property type="entry name" value="TM_PBP2"/>
    <property type="match status" value="1"/>
</dbReference>
<dbReference type="GO" id="GO:0005886">
    <property type="term" value="C:plasma membrane"/>
    <property type="evidence" value="ECO:0007669"/>
    <property type="project" value="UniProtKB-SubCell"/>
</dbReference>
<protein>
    <submittedName>
        <fullName evidence="11">ABC transporter permease subunit</fullName>
    </submittedName>
</protein>
<evidence type="ECO:0000256" key="4">
    <source>
        <dbReference type="ARBA" id="ARBA00022692"/>
    </source>
</evidence>
<keyword evidence="8 9" id="KW-0472">Membrane</keyword>
<evidence type="ECO:0000313" key="11">
    <source>
        <dbReference type="EMBL" id="MVA96204.1"/>
    </source>
</evidence>
<reference evidence="11 12" key="1">
    <citation type="submission" date="2019-12" db="EMBL/GenBank/DDBJ databases">
        <title>Nitratireductor arenosus sp. nov., Isolated from sea sand, Jeju island, South Korea.</title>
        <authorList>
            <person name="Kim W."/>
        </authorList>
    </citation>
    <scope>NUCLEOTIDE SEQUENCE [LARGE SCALE GENOMIC DNA]</scope>
    <source>
        <strain evidence="11 12">CAU 1489</strain>
    </source>
</reference>
<evidence type="ECO:0000256" key="6">
    <source>
        <dbReference type="ARBA" id="ARBA00022927"/>
    </source>
</evidence>
<evidence type="ECO:0000256" key="3">
    <source>
        <dbReference type="ARBA" id="ARBA00022475"/>
    </source>
</evidence>
<keyword evidence="3" id="KW-1003">Cell membrane</keyword>
<feature type="transmembrane region" description="Helical" evidence="9">
    <location>
        <begin position="20"/>
        <end position="42"/>
    </location>
</feature>
<comment type="caution">
    <text evidence="11">The sequence shown here is derived from an EMBL/GenBank/DDBJ whole genome shotgun (WGS) entry which is preliminary data.</text>
</comment>
<dbReference type="GO" id="GO:0055085">
    <property type="term" value="P:transmembrane transport"/>
    <property type="evidence" value="ECO:0007669"/>
    <property type="project" value="InterPro"/>
</dbReference>
<dbReference type="InterPro" id="IPR050366">
    <property type="entry name" value="BP-dependent_transpt_permease"/>
</dbReference>
<dbReference type="InterPro" id="IPR000515">
    <property type="entry name" value="MetI-like"/>
</dbReference>
<dbReference type="SUPFAM" id="SSF161098">
    <property type="entry name" value="MetI-like"/>
    <property type="match status" value="1"/>
</dbReference>
<feature type="domain" description="ABC transmembrane type-1" evidence="10">
    <location>
        <begin position="81"/>
        <end position="270"/>
    </location>
</feature>
<dbReference type="Gene3D" id="1.10.3720.10">
    <property type="entry name" value="MetI-like"/>
    <property type="match status" value="1"/>
</dbReference>
<name>A0A844QC38_9HYPH</name>
<comment type="subcellular location">
    <subcellularLocation>
        <location evidence="1 9">Cell membrane</location>
        <topology evidence="1 9">Multi-pass membrane protein</topology>
    </subcellularLocation>
</comment>
<proteinExistence type="inferred from homology"/>
<dbReference type="Pfam" id="PF12911">
    <property type="entry name" value="OppC_N"/>
    <property type="match status" value="1"/>
</dbReference>
<keyword evidence="5" id="KW-0571">Peptide transport</keyword>
<dbReference type="InterPro" id="IPR025966">
    <property type="entry name" value="OppC_N"/>
</dbReference>
<evidence type="ECO:0000256" key="1">
    <source>
        <dbReference type="ARBA" id="ARBA00004651"/>
    </source>
</evidence>
<evidence type="ECO:0000256" key="5">
    <source>
        <dbReference type="ARBA" id="ARBA00022856"/>
    </source>
</evidence>
<evidence type="ECO:0000313" key="12">
    <source>
        <dbReference type="Proteomes" id="UP000463224"/>
    </source>
</evidence>
<organism evidence="11 12">
    <name type="scientific">Nitratireductor arenosus</name>
    <dbReference type="NCBI Taxonomy" id="2682096"/>
    <lineage>
        <taxon>Bacteria</taxon>
        <taxon>Pseudomonadati</taxon>
        <taxon>Pseudomonadota</taxon>
        <taxon>Alphaproteobacteria</taxon>
        <taxon>Hyphomicrobiales</taxon>
        <taxon>Phyllobacteriaceae</taxon>
        <taxon>Nitratireductor</taxon>
    </lineage>
</organism>
<evidence type="ECO:0000256" key="9">
    <source>
        <dbReference type="RuleBase" id="RU363032"/>
    </source>
</evidence>
<dbReference type="PANTHER" id="PTHR43386:SF1">
    <property type="entry name" value="D,D-DIPEPTIDE TRANSPORT SYSTEM PERMEASE PROTEIN DDPC-RELATED"/>
    <property type="match status" value="1"/>
</dbReference>
<dbReference type="PANTHER" id="PTHR43386">
    <property type="entry name" value="OLIGOPEPTIDE TRANSPORT SYSTEM PERMEASE PROTEIN APPC"/>
    <property type="match status" value="1"/>
</dbReference>
<dbReference type="GO" id="GO:0015031">
    <property type="term" value="P:protein transport"/>
    <property type="evidence" value="ECO:0007669"/>
    <property type="project" value="UniProtKB-KW"/>
</dbReference>
<dbReference type="GO" id="GO:0015833">
    <property type="term" value="P:peptide transport"/>
    <property type="evidence" value="ECO:0007669"/>
    <property type="project" value="UniProtKB-KW"/>
</dbReference>
<dbReference type="PROSITE" id="PS50928">
    <property type="entry name" value="ABC_TM1"/>
    <property type="match status" value="1"/>
</dbReference>
<accession>A0A844QC38</accession>
<evidence type="ECO:0000256" key="2">
    <source>
        <dbReference type="ARBA" id="ARBA00022448"/>
    </source>
</evidence>
<dbReference type="Proteomes" id="UP000463224">
    <property type="component" value="Unassembled WGS sequence"/>
</dbReference>
<feature type="transmembrane region" description="Helical" evidence="9">
    <location>
        <begin position="83"/>
        <end position="110"/>
    </location>
</feature>
<sequence>MHEVTPARPARRRRRGVNVFLWLGASLLALFALLALFGEAVAPHDPNAQDLFSMLEPPSAAHLLGTDNVGRDILSRIIVGTRFTLSIALASVFFAGIGGVALGAIAGYFGGVTDRVVTGIIDLLLTVPNIVLAIAIASVAGSSATGLTIAITASFIPPLARLVRGRVIELAEEDFVAAAITVGMSHTRILLRHILPNAATVIIIELSLNAGQAVLIGSALGFLGLGVQPPAPEWGTMLGASREYLTMAPHLVIAPGIAISLLVLAFNAFGDGLRDVFDPGSSS</sequence>
<keyword evidence="7 9" id="KW-1133">Transmembrane helix</keyword>
<feature type="transmembrane region" description="Helical" evidence="9">
    <location>
        <begin position="247"/>
        <end position="269"/>
    </location>
</feature>
<keyword evidence="4 9" id="KW-0812">Transmembrane</keyword>
<keyword evidence="2 9" id="KW-0813">Transport</keyword>
<evidence type="ECO:0000256" key="7">
    <source>
        <dbReference type="ARBA" id="ARBA00022989"/>
    </source>
</evidence>
<gene>
    <name evidence="11" type="ORF">GN330_02935</name>
</gene>
<feature type="transmembrane region" description="Helical" evidence="9">
    <location>
        <begin position="194"/>
        <end position="227"/>
    </location>
</feature>
<dbReference type="EMBL" id="WPHG01000001">
    <property type="protein sequence ID" value="MVA96204.1"/>
    <property type="molecule type" value="Genomic_DNA"/>
</dbReference>
<dbReference type="InterPro" id="IPR035906">
    <property type="entry name" value="MetI-like_sf"/>
</dbReference>
<evidence type="ECO:0000259" key="10">
    <source>
        <dbReference type="PROSITE" id="PS50928"/>
    </source>
</evidence>
<dbReference type="Pfam" id="PF00528">
    <property type="entry name" value="BPD_transp_1"/>
    <property type="match status" value="1"/>
</dbReference>
<feature type="transmembrane region" description="Helical" evidence="9">
    <location>
        <begin position="130"/>
        <end position="156"/>
    </location>
</feature>
<dbReference type="AlphaFoldDB" id="A0A844QC38"/>